<dbReference type="InterPro" id="IPR024185">
    <property type="entry name" value="FTHF_cligase-like_sf"/>
</dbReference>
<evidence type="ECO:0000313" key="7">
    <source>
        <dbReference type="EMBL" id="GLD57358.1"/>
    </source>
</evidence>
<keyword evidence="8" id="KW-1185">Reference proteome</keyword>
<evidence type="ECO:0000256" key="5">
    <source>
        <dbReference type="ARBA" id="ARBA00038966"/>
    </source>
</evidence>
<dbReference type="InterPro" id="IPR002698">
    <property type="entry name" value="FTHF_cligase"/>
</dbReference>
<evidence type="ECO:0000256" key="1">
    <source>
        <dbReference type="ARBA" id="ARBA00010638"/>
    </source>
</evidence>
<organism evidence="7 8">
    <name type="scientific">Lates japonicus</name>
    <name type="common">Japanese lates</name>
    <dbReference type="NCBI Taxonomy" id="270547"/>
    <lineage>
        <taxon>Eukaryota</taxon>
        <taxon>Metazoa</taxon>
        <taxon>Chordata</taxon>
        <taxon>Craniata</taxon>
        <taxon>Vertebrata</taxon>
        <taxon>Euteleostomi</taxon>
        <taxon>Actinopterygii</taxon>
        <taxon>Neopterygii</taxon>
        <taxon>Teleostei</taxon>
        <taxon>Neoteleostei</taxon>
        <taxon>Acanthomorphata</taxon>
        <taxon>Carangaria</taxon>
        <taxon>Carangaria incertae sedis</taxon>
        <taxon>Centropomidae</taxon>
        <taxon>Lates</taxon>
    </lineage>
</organism>
<evidence type="ECO:0000256" key="3">
    <source>
        <dbReference type="ARBA" id="ARBA00022840"/>
    </source>
</evidence>
<comment type="similarity">
    <text evidence="1">Belongs to the 5-formyltetrahydrofolate cyclo-ligase family.</text>
</comment>
<accession>A0AAD3MM72</accession>
<keyword evidence="3" id="KW-0067">ATP-binding</keyword>
<sequence>MDDDADVCYWAYIQSRCHRNPGHFLPTVYSLKAGGESQAMASTRRHCQPDEVISLGRARRKQQPDHGSTPAIDHHSLPRPPTQNLLRTAALSASWPSGVRRSVQAAFTEVLFTKAFNPRPGIIVDGDSALSSRSDDKDRSPGEPRRSSTISTDAFEPQQIVSHIDRRVIFSCAAMQMGSLCAEAPPPAVRSRQVTAISRHSLRRHFANESAPIASYSLAQTIGLRSPSQSPYSPNAPNTAAVMRSANGGLDLILMPGLGFDQLGKRLGRGKGFYDTYLERCIRHPKGKPYTIALAFKEQLCQEIPVDDNDVLIDEVLYENDE</sequence>
<dbReference type="InterPro" id="IPR037171">
    <property type="entry name" value="NagB/RpiA_transferase-like"/>
</dbReference>
<feature type="region of interest" description="Disordered" evidence="6">
    <location>
        <begin position="123"/>
        <end position="157"/>
    </location>
</feature>
<name>A0AAD3MM72_LATJO</name>
<dbReference type="EMBL" id="BRZM01004461">
    <property type="protein sequence ID" value="GLD57358.1"/>
    <property type="molecule type" value="Genomic_DNA"/>
</dbReference>
<dbReference type="EC" id="6.3.3.2" evidence="5"/>
<dbReference type="GO" id="GO:0005739">
    <property type="term" value="C:mitochondrion"/>
    <property type="evidence" value="ECO:0007669"/>
    <property type="project" value="TreeGrafter"/>
</dbReference>
<feature type="compositionally biased region" description="Basic and acidic residues" evidence="6">
    <location>
        <begin position="133"/>
        <end position="146"/>
    </location>
</feature>
<dbReference type="AlphaFoldDB" id="A0AAD3MM72"/>
<evidence type="ECO:0000256" key="2">
    <source>
        <dbReference type="ARBA" id="ARBA00022741"/>
    </source>
</evidence>
<evidence type="ECO:0000256" key="6">
    <source>
        <dbReference type="SAM" id="MobiDB-lite"/>
    </source>
</evidence>
<evidence type="ECO:0000313" key="8">
    <source>
        <dbReference type="Proteomes" id="UP001279410"/>
    </source>
</evidence>
<dbReference type="GO" id="GO:0035999">
    <property type="term" value="P:tetrahydrofolate interconversion"/>
    <property type="evidence" value="ECO:0007669"/>
    <property type="project" value="TreeGrafter"/>
</dbReference>
<dbReference type="GO" id="GO:0005524">
    <property type="term" value="F:ATP binding"/>
    <property type="evidence" value="ECO:0007669"/>
    <property type="project" value="UniProtKB-KW"/>
</dbReference>
<reference evidence="7" key="1">
    <citation type="submission" date="2022-08" db="EMBL/GenBank/DDBJ databases">
        <title>Genome sequencing of akame (Lates japonicus).</title>
        <authorList>
            <person name="Hashiguchi Y."/>
            <person name="Takahashi H."/>
        </authorList>
    </citation>
    <scope>NUCLEOTIDE SEQUENCE</scope>
    <source>
        <strain evidence="7">Kochi</strain>
    </source>
</reference>
<gene>
    <name evidence="7" type="ORF">AKAME5_002872700</name>
</gene>
<dbReference type="Proteomes" id="UP001279410">
    <property type="component" value="Unassembled WGS sequence"/>
</dbReference>
<feature type="region of interest" description="Disordered" evidence="6">
    <location>
        <begin position="57"/>
        <end position="82"/>
    </location>
</feature>
<dbReference type="Gene3D" id="3.40.50.10420">
    <property type="entry name" value="NagB/RpiA/CoA transferase-like"/>
    <property type="match status" value="1"/>
</dbReference>
<comment type="caution">
    <text evidence="7">The sequence shown here is derived from an EMBL/GenBank/DDBJ whole genome shotgun (WGS) entry which is preliminary data.</text>
</comment>
<dbReference type="PANTHER" id="PTHR23407:SF1">
    <property type="entry name" value="5-FORMYLTETRAHYDROFOLATE CYCLO-LIGASE"/>
    <property type="match status" value="1"/>
</dbReference>
<dbReference type="GO" id="GO:0030272">
    <property type="term" value="F:5-formyltetrahydrofolate cyclo-ligase activity"/>
    <property type="evidence" value="ECO:0007669"/>
    <property type="project" value="UniProtKB-EC"/>
</dbReference>
<dbReference type="GO" id="GO:0009396">
    <property type="term" value="P:folic acid-containing compound biosynthetic process"/>
    <property type="evidence" value="ECO:0007669"/>
    <property type="project" value="TreeGrafter"/>
</dbReference>
<evidence type="ECO:0000256" key="4">
    <source>
        <dbReference type="ARBA" id="ARBA00036539"/>
    </source>
</evidence>
<dbReference type="PANTHER" id="PTHR23407">
    <property type="entry name" value="ATPASE INHIBITOR/5-FORMYLTETRAHYDROFOLATE CYCLO-LIGASE"/>
    <property type="match status" value="1"/>
</dbReference>
<dbReference type="SUPFAM" id="SSF100950">
    <property type="entry name" value="NagB/RpiA/CoA transferase-like"/>
    <property type="match status" value="1"/>
</dbReference>
<keyword evidence="2" id="KW-0547">Nucleotide-binding</keyword>
<proteinExistence type="inferred from homology"/>
<comment type="catalytic activity">
    <reaction evidence="4">
        <text>(6S)-5-formyl-5,6,7,8-tetrahydrofolate + ATP = (6R)-5,10-methenyltetrahydrofolate + ADP + phosphate</text>
        <dbReference type="Rhea" id="RHEA:10488"/>
        <dbReference type="ChEBI" id="CHEBI:30616"/>
        <dbReference type="ChEBI" id="CHEBI:43474"/>
        <dbReference type="ChEBI" id="CHEBI:57455"/>
        <dbReference type="ChEBI" id="CHEBI:57457"/>
        <dbReference type="ChEBI" id="CHEBI:456216"/>
        <dbReference type="EC" id="6.3.3.2"/>
    </reaction>
</comment>
<dbReference type="Pfam" id="PF01812">
    <property type="entry name" value="5-FTHF_cyc-lig"/>
    <property type="match status" value="1"/>
</dbReference>
<protein>
    <recommendedName>
        <fullName evidence="5">5-formyltetrahydrofolate cyclo-ligase</fullName>
        <ecNumber evidence="5">6.3.3.2</ecNumber>
    </recommendedName>
</protein>